<dbReference type="Proteomes" id="UP001177021">
    <property type="component" value="Unassembled WGS sequence"/>
</dbReference>
<accession>A0ACB0KVU2</accession>
<evidence type="ECO:0000313" key="1">
    <source>
        <dbReference type="EMBL" id="CAJ2661294.1"/>
    </source>
</evidence>
<reference evidence="1" key="1">
    <citation type="submission" date="2023-10" db="EMBL/GenBank/DDBJ databases">
        <authorList>
            <person name="Rodriguez Cubillos JULIANA M."/>
            <person name="De Vega J."/>
        </authorList>
    </citation>
    <scope>NUCLEOTIDE SEQUENCE</scope>
</reference>
<comment type="caution">
    <text evidence="1">The sequence shown here is derived from an EMBL/GenBank/DDBJ whole genome shotgun (WGS) entry which is preliminary data.</text>
</comment>
<gene>
    <name evidence="1" type="ORF">MILVUS5_LOCUS27031</name>
</gene>
<name>A0ACB0KVU2_TRIPR</name>
<organism evidence="1 2">
    <name type="scientific">Trifolium pratense</name>
    <name type="common">Red clover</name>
    <dbReference type="NCBI Taxonomy" id="57577"/>
    <lineage>
        <taxon>Eukaryota</taxon>
        <taxon>Viridiplantae</taxon>
        <taxon>Streptophyta</taxon>
        <taxon>Embryophyta</taxon>
        <taxon>Tracheophyta</taxon>
        <taxon>Spermatophyta</taxon>
        <taxon>Magnoliopsida</taxon>
        <taxon>eudicotyledons</taxon>
        <taxon>Gunneridae</taxon>
        <taxon>Pentapetalae</taxon>
        <taxon>rosids</taxon>
        <taxon>fabids</taxon>
        <taxon>Fabales</taxon>
        <taxon>Fabaceae</taxon>
        <taxon>Papilionoideae</taxon>
        <taxon>50 kb inversion clade</taxon>
        <taxon>NPAAA clade</taxon>
        <taxon>Hologalegina</taxon>
        <taxon>IRL clade</taxon>
        <taxon>Trifolieae</taxon>
        <taxon>Trifolium</taxon>
    </lineage>
</organism>
<dbReference type="EMBL" id="CASHSV030000311">
    <property type="protein sequence ID" value="CAJ2661294.1"/>
    <property type="molecule type" value="Genomic_DNA"/>
</dbReference>
<keyword evidence="2" id="KW-1185">Reference proteome</keyword>
<evidence type="ECO:0000313" key="2">
    <source>
        <dbReference type="Proteomes" id="UP001177021"/>
    </source>
</evidence>
<proteinExistence type="predicted"/>
<sequence>MMIAFVPAKKKDASSIFSIHYVAAFAAMRVVANAARNVPAVAVPRLLNFQESVAEFMFHLFCCMK</sequence>
<protein>
    <submittedName>
        <fullName evidence="1">Uncharacterized protein</fullName>
    </submittedName>
</protein>